<sequence length="340" mass="36858">MALRPGRRLMAAAGPAHQLAHNENPFGPPAEVRAALHEAIAVTNRYPQFRPDELTGLIAGWQGLSADAVAVGQGAGGVAHDLFRAVLRPGDNVVCTAPGFDLYPMLCEMTGTHAATVDMAPGGRNDLTGLARHIDDRTRAVVLCNPDNPTGTLTGWADLSDFFARVPQDVTIVLDEAYVDFAPEFDAPAPRERLDAWPNLMILRTFSKSHGLAALRVGYALGSPDLVRRIRRHQLPFAIGQFQLAGVRAALAAQEEVKERVAQIVAERERVRAELLRRGWSVPRSHANFLWLEGAERPQLALDALTRAGIAVRHHPGRGIRLTVGDKAANDAVLSALHRV</sequence>
<comment type="caution">
    <text evidence="5">The sequence shown here is derived from an EMBL/GenBank/DDBJ whole genome shotgun (WGS) entry which is preliminary data.</text>
</comment>
<evidence type="ECO:0000256" key="3">
    <source>
        <dbReference type="ARBA" id="ARBA00022898"/>
    </source>
</evidence>
<evidence type="ECO:0000259" key="4">
    <source>
        <dbReference type="Pfam" id="PF00155"/>
    </source>
</evidence>
<gene>
    <name evidence="5" type="ORF">RM764_15760</name>
</gene>
<name>A0ABU2TU32_9ACTN</name>
<dbReference type="PANTHER" id="PTHR43643">
    <property type="entry name" value="HISTIDINOL-PHOSPHATE AMINOTRANSFERASE 2"/>
    <property type="match status" value="1"/>
</dbReference>
<accession>A0ABU2TU32</accession>
<dbReference type="InterPro" id="IPR015422">
    <property type="entry name" value="PyrdxlP-dep_Trfase_small"/>
</dbReference>
<evidence type="ECO:0000256" key="2">
    <source>
        <dbReference type="ARBA" id="ARBA00022679"/>
    </source>
</evidence>
<dbReference type="PANTHER" id="PTHR43643:SF3">
    <property type="entry name" value="HISTIDINOL-PHOSPHATE AMINOTRANSFERASE"/>
    <property type="match status" value="1"/>
</dbReference>
<proteinExistence type="predicted"/>
<feature type="domain" description="Aminotransferase class I/classII large" evidence="4">
    <location>
        <begin position="19"/>
        <end position="337"/>
    </location>
</feature>
<dbReference type="Gene3D" id="3.40.640.10">
    <property type="entry name" value="Type I PLP-dependent aspartate aminotransferase-like (Major domain)"/>
    <property type="match status" value="1"/>
</dbReference>
<dbReference type="Pfam" id="PF00155">
    <property type="entry name" value="Aminotran_1_2"/>
    <property type="match status" value="1"/>
</dbReference>
<dbReference type="SUPFAM" id="SSF53383">
    <property type="entry name" value="PLP-dependent transferases"/>
    <property type="match status" value="1"/>
</dbReference>
<organism evidence="5 6">
    <name type="scientific">Streptomyces gibsoniae</name>
    <dbReference type="NCBI Taxonomy" id="3075529"/>
    <lineage>
        <taxon>Bacteria</taxon>
        <taxon>Bacillati</taxon>
        <taxon>Actinomycetota</taxon>
        <taxon>Actinomycetes</taxon>
        <taxon>Kitasatosporales</taxon>
        <taxon>Streptomycetaceae</taxon>
        <taxon>Streptomyces</taxon>
    </lineage>
</organism>
<dbReference type="InterPro" id="IPR050106">
    <property type="entry name" value="HistidinolP_aminotransfase"/>
</dbReference>
<dbReference type="Proteomes" id="UP001183809">
    <property type="component" value="Unassembled WGS sequence"/>
</dbReference>
<dbReference type="InterPro" id="IPR015421">
    <property type="entry name" value="PyrdxlP-dep_Trfase_major"/>
</dbReference>
<dbReference type="RefSeq" id="WP_311695674.1">
    <property type="nucleotide sequence ID" value="NZ_JAVREY010000015.1"/>
</dbReference>
<dbReference type="CDD" id="cd00609">
    <property type="entry name" value="AAT_like"/>
    <property type="match status" value="1"/>
</dbReference>
<dbReference type="Gene3D" id="3.90.1150.10">
    <property type="entry name" value="Aspartate Aminotransferase, domain 1"/>
    <property type="match status" value="1"/>
</dbReference>
<protein>
    <submittedName>
        <fullName evidence="5">Aminotransferase class I/II-fold pyridoxal phosphate-dependent enzyme</fullName>
    </submittedName>
</protein>
<keyword evidence="2" id="KW-0808">Transferase</keyword>
<dbReference type="EMBL" id="JAVREY010000015">
    <property type="protein sequence ID" value="MDT0464465.1"/>
    <property type="molecule type" value="Genomic_DNA"/>
</dbReference>
<evidence type="ECO:0000313" key="6">
    <source>
        <dbReference type="Proteomes" id="UP001183809"/>
    </source>
</evidence>
<keyword evidence="3" id="KW-0663">Pyridoxal phosphate</keyword>
<keyword evidence="6" id="KW-1185">Reference proteome</keyword>
<keyword evidence="1 5" id="KW-0032">Aminotransferase</keyword>
<dbReference type="InterPro" id="IPR015424">
    <property type="entry name" value="PyrdxlP-dep_Trfase"/>
</dbReference>
<evidence type="ECO:0000313" key="5">
    <source>
        <dbReference type="EMBL" id="MDT0464465.1"/>
    </source>
</evidence>
<dbReference type="GO" id="GO:0008483">
    <property type="term" value="F:transaminase activity"/>
    <property type="evidence" value="ECO:0007669"/>
    <property type="project" value="UniProtKB-KW"/>
</dbReference>
<evidence type="ECO:0000256" key="1">
    <source>
        <dbReference type="ARBA" id="ARBA00022576"/>
    </source>
</evidence>
<dbReference type="InterPro" id="IPR004839">
    <property type="entry name" value="Aminotransferase_I/II_large"/>
</dbReference>
<reference evidence="6" key="1">
    <citation type="submission" date="2023-07" db="EMBL/GenBank/DDBJ databases">
        <title>30 novel species of actinomycetes from the DSMZ collection.</title>
        <authorList>
            <person name="Nouioui I."/>
        </authorList>
    </citation>
    <scope>NUCLEOTIDE SEQUENCE [LARGE SCALE GENOMIC DNA]</scope>
    <source>
        <strain evidence="6">DSM 41699</strain>
    </source>
</reference>